<comment type="caution">
    <text evidence="2">The sequence shown here is derived from an EMBL/GenBank/DDBJ whole genome shotgun (WGS) entry which is preliminary data.</text>
</comment>
<dbReference type="RefSeq" id="WP_289831779.1">
    <property type="nucleotide sequence ID" value="NZ_JAUEDK010000054.1"/>
</dbReference>
<gene>
    <name evidence="2" type="ORF">QU481_20040</name>
</gene>
<accession>A0ABT7XTT8</accession>
<keyword evidence="1" id="KW-0812">Transmembrane</keyword>
<feature type="transmembrane region" description="Helical" evidence="1">
    <location>
        <begin position="118"/>
        <end position="136"/>
    </location>
</feature>
<proteinExistence type="predicted"/>
<dbReference type="EMBL" id="JAUEDK010000054">
    <property type="protein sequence ID" value="MDN0077140.1"/>
    <property type="molecule type" value="Genomic_DNA"/>
</dbReference>
<organism evidence="2 3">
    <name type="scientific">Crenobacter oryzisoli</name>
    <dbReference type="NCBI Taxonomy" id="3056844"/>
    <lineage>
        <taxon>Bacteria</taxon>
        <taxon>Pseudomonadati</taxon>
        <taxon>Pseudomonadota</taxon>
        <taxon>Betaproteobacteria</taxon>
        <taxon>Neisseriales</taxon>
        <taxon>Neisseriaceae</taxon>
        <taxon>Crenobacter</taxon>
    </lineage>
</organism>
<evidence type="ECO:0000313" key="2">
    <source>
        <dbReference type="EMBL" id="MDN0077140.1"/>
    </source>
</evidence>
<name>A0ABT7XTT8_9NEIS</name>
<feature type="transmembrane region" description="Helical" evidence="1">
    <location>
        <begin position="21"/>
        <end position="38"/>
    </location>
</feature>
<keyword evidence="1" id="KW-0472">Membrane</keyword>
<sequence>MNDSDALPRRREWHLTGDDPAAWPQWVLAAVALGIWQAGARWPLGVPGYQGLVSMAILTVMLRRRDGRLSGTVLVTGGLLFAGLLGAPLGLNKVFAHLGMALLLDLGATRARRGWHWVLLAAAAFALRPVLRWWLLPYTGGQWGAEPLWRVVYWHALFGLAGGTLGVLLLRRPRR</sequence>
<keyword evidence="3" id="KW-1185">Reference proteome</keyword>
<feature type="transmembrane region" description="Helical" evidence="1">
    <location>
        <begin position="151"/>
        <end position="170"/>
    </location>
</feature>
<protein>
    <submittedName>
        <fullName evidence="2">Uncharacterized protein</fullName>
    </submittedName>
</protein>
<keyword evidence="1" id="KW-1133">Transmembrane helix</keyword>
<feature type="transmembrane region" description="Helical" evidence="1">
    <location>
        <begin position="69"/>
        <end position="88"/>
    </location>
</feature>
<evidence type="ECO:0000256" key="1">
    <source>
        <dbReference type="SAM" id="Phobius"/>
    </source>
</evidence>
<dbReference type="Proteomes" id="UP001168540">
    <property type="component" value="Unassembled WGS sequence"/>
</dbReference>
<reference evidence="2" key="1">
    <citation type="submission" date="2023-06" db="EMBL/GenBank/DDBJ databases">
        <authorList>
            <person name="Zhang S."/>
        </authorList>
    </citation>
    <scope>NUCLEOTIDE SEQUENCE</scope>
    <source>
        <strain evidence="2">SG2303</strain>
    </source>
</reference>
<evidence type="ECO:0000313" key="3">
    <source>
        <dbReference type="Proteomes" id="UP001168540"/>
    </source>
</evidence>